<keyword evidence="2" id="KW-1185">Reference proteome</keyword>
<accession>A0A8S3Y635</accession>
<organism evidence="1 2">
    <name type="scientific">Parnassius apollo</name>
    <name type="common">Apollo butterfly</name>
    <name type="synonym">Papilio apollo</name>
    <dbReference type="NCBI Taxonomy" id="110799"/>
    <lineage>
        <taxon>Eukaryota</taxon>
        <taxon>Metazoa</taxon>
        <taxon>Ecdysozoa</taxon>
        <taxon>Arthropoda</taxon>
        <taxon>Hexapoda</taxon>
        <taxon>Insecta</taxon>
        <taxon>Pterygota</taxon>
        <taxon>Neoptera</taxon>
        <taxon>Endopterygota</taxon>
        <taxon>Lepidoptera</taxon>
        <taxon>Glossata</taxon>
        <taxon>Ditrysia</taxon>
        <taxon>Papilionoidea</taxon>
        <taxon>Papilionidae</taxon>
        <taxon>Parnassiinae</taxon>
        <taxon>Parnassini</taxon>
        <taxon>Parnassius</taxon>
        <taxon>Parnassius</taxon>
    </lineage>
</organism>
<dbReference type="AlphaFoldDB" id="A0A8S3Y635"/>
<protein>
    <submittedName>
        <fullName evidence="1">(apollo) hypothetical protein</fullName>
    </submittedName>
</protein>
<evidence type="ECO:0000313" key="2">
    <source>
        <dbReference type="Proteomes" id="UP000691718"/>
    </source>
</evidence>
<dbReference type="Proteomes" id="UP000691718">
    <property type="component" value="Unassembled WGS sequence"/>
</dbReference>
<name>A0A8S3Y635_PARAO</name>
<gene>
    <name evidence="1" type="ORF">PAPOLLO_LOCUS26472</name>
</gene>
<reference evidence="1" key="1">
    <citation type="submission" date="2021-04" db="EMBL/GenBank/DDBJ databases">
        <authorList>
            <person name="Tunstrom K."/>
        </authorList>
    </citation>
    <scope>NUCLEOTIDE SEQUENCE</scope>
</reference>
<dbReference type="EMBL" id="CAJQZP010001584">
    <property type="protein sequence ID" value="CAG5055764.1"/>
    <property type="molecule type" value="Genomic_DNA"/>
</dbReference>
<sequence length="195" mass="22444">MNKRRKDLIFRIPKETSPFAKRQHVFLGPLLYNKVNQAGNIYSKPRYNCKEIVTKFLQLKSYSETSSDSLLQIIYALRQFLRYIRLGQTDICPSKCHPDGTHNSWPVIARSEAYKSTDENKEKKSAERRRIEERIVKARLCDTFLNSSSPCWDSATWASSASSRGNLGAYDTADCQRVRLAKVPAGFQIGHQHWV</sequence>
<proteinExistence type="predicted"/>
<comment type="caution">
    <text evidence="1">The sequence shown here is derived from an EMBL/GenBank/DDBJ whole genome shotgun (WGS) entry which is preliminary data.</text>
</comment>
<evidence type="ECO:0000313" key="1">
    <source>
        <dbReference type="EMBL" id="CAG5055764.1"/>
    </source>
</evidence>